<dbReference type="FunFam" id="1.20.1160.11:FF:000002">
    <property type="entry name" value="Paired amphipathic helix protein SIN3"/>
    <property type="match status" value="1"/>
</dbReference>
<dbReference type="Pfam" id="PF16879">
    <property type="entry name" value="Sin3a_C"/>
    <property type="match status" value="1"/>
</dbReference>
<feature type="compositionally biased region" description="Polar residues" evidence="8">
    <location>
        <begin position="320"/>
        <end position="330"/>
    </location>
</feature>
<evidence type="ECO:0000256" key="2">
    <source>
        <dbReference type="ARBA" id="ARBA00022491"/>
    </source>
</evidence>
<organism evidence="10 11">
    <name type="scientific">Trichoderma cornu-damae</name>
    <dbReference type="NCBI Taxonomy" id="654480"/>
    <lineage>
        <taxon>Eukaryota</taxon>
        <taxon>Fungi</taxon>
        <taxon>Dikarya</taxon>
        <taxon>Ascomycota</taxon>
        <taxon>Pezizomycotina</taxon>
        <taxon>Sordariomycetes</taxon>
        <taxon>Hypocreomycetidae</taxon>
        <taxon>Hypocreales</taxon>
        <taxon>Hypocreaceae</taxon>
        <taxon>Trichoderma</taxon>
    </lineage>
</organism>
<keyword evidence="4" id="KW-0805">Transcription regulation</keyword>
<feature type="region of interest" description="Disordered" evidence="8">
    <location>
        <begin position="355"/>
        <end position="410"/>
    </location>
</feature>
<dbReference type="InterPro" id="IPR031693">
    <property type="entry name" value="Sin3_C"/>
</dbReference>
<dbReference type="Pfam" id="PF08295">
    <property type="entry name" value="Sin3_corepress"/>
    <property type="match status" value="1"/>
</dbReference>
<reference evidence="10" key="1">
    <citation type="submission" date="2021-08" db="EMBL/GenBank/DDBJ databases">
        <title>Chromosome-Level Trichoderma cornu-damae using Hi-C Data.</title>
        <authorList>
            <person name="Kim C.S."/>
        </authorList>
    </citation>
    <scope>NUCLEOTIDE SEQUENCE</scope>
    <source>
        <strain evidence="10">KA19-0412C</strain>
    </source>
</reference>
<dbReference type="SUPFAM" id="SSF47762">
    <property type="entry name" value="PAH2 domain"/>
    <property type="match status" value="3"/>
</dbReference>
<evidence type="ECO:0000256" key="5">
    <source>
        <dbReference type="ARBA" id="ARBA00023163"/>
    </source>
</evidence>
<feature type="region of interest" description="Disordered" evidence="8">
    <location>
        <begin position="973"/>
        <end position="1062"/>
    </location>
</feature>
<feature type="region of interest" description="Disordered" evidence="8">
    <location>
        <begin position="313"/>
        <end position="342"/>
    </location>
</feature>
<dbReference type="GO" id="GO:0010628">
    <property type="term" value="P:positive regulation of gene expression"/>
    <property type="evidence" value="ECO:0007669"/>
    <property type="project" value="UniProtKB-ARBA"/>
</dbReference>
<dbReference type="InterPro" id="IPR003822">
    <property type="entry name" value="PAH"/>
</dbReference>
<feature type="region of interest" description="Disordered" evidence="8">
    <location>
        <begin position="483"/>
        <end position="602"/>
    </location>
</feature>
<proteinExistence type="predicted"/>
<dbReference type="SMART" id="SM00761">
    <property type="entry name" value="HDAC_interact"/>
    <property type="match status" value="1"/>
</dbReference>
<feature type="region of interest" description="Disordered" evidence="8">
    <location>
        <begin position="1"/>
        <end position="68"/>
    </location>
</feature>
<dbReference type="GO" id="GO:0033698">
    <property type="term" value="C:Rpd3L complex"/>
    <property type="evidence" value="ECO:0007669"/>
    <property type="project" value="UniProtKB-ARBA"/>
</dbReference>
<dbReference type="FunFam" id="1.20.1160.11:FF:000003">
    <property type="entry name" value="Paired amphipathic helix SIN3-like protein"/>
    <property type="match status" value="1"/>
</dbReference>
<dbReference type="Gene3D" id="1.20.1160.11">
    <property type="entry name" value="Paired amphipathic helix"/>
    <property type="match status" value="3"/>
</dbReference>
<name>A0A9P8TY50_9HYPO</name>
<comment type="subcellular location">
    <subcellularLocation>
        <location evidence="1 7">Nucleus</location>
    </subcellularLocation>
</comment>
<dbReference type="Proteomes" id="UP000827724">
    <property type="component" value="Unassembled WGS sequence"/>
</dbReference>
<evidence type="ECO:0000259" key="9">
    <source>
        <dbReference type="SMART" id="SM00761"/>
    </source>
</evidence>
<evidence type="ECO:0000256" key="7">
    <source>
        <dbReference type="PROSITE-ProRule" id="PRU00810"/>
    </source>
</evidence>
<keyword evidence="3" id="KW-0677">Repeat</keyword>
<keyword evidence="5" id="KW-0804">Transcription</keyword>
<dbReference type="GO" id="GO:0000122">
    <property type="term" value="P:negative regulation of transcription by RNA polymerase II"/>
    <property type="evidence" value="ECO:0007669"/>
    <property type="project" value="TreeGrafter"/>
</dbReference>
<dbReference type="GO" id="GO:0003714">
    <property type="term" value="F:transcription corepressor activity"/>
    <property type="evidence" value="ECO:0007669"/>
    <property type="project" value="InterPro"/>
</dbReference>
<sequence>MNNQNIHGHGGGAPYDRERDMDERHRAMQQHEEMARRDQERDRDRDRDRDSDRYPPAPHQSSAGSIPIHQPVASRISGAIHSPGGLLANHNGNAPPISLGAPSGPLGNFGGPLQSEHGRPIQHGGPGGANGQHQMFASMSHAQPPPNGSQAAPGGVVFGGPLQPQHQQEGGRGGQQNTSMVNIAPGGHQIPGGITQGQQPILNDALTYLDQVKVQFHDQPDVYNRFLDIMKDFKSQAIDTPGVINRVSELFAGHPNLIQGFNTFLPPGYRIECGAGNDPNTIRVTTPMGTTVQSIAGRGQQPEGHGLAVGGQPLFPERGNQWQPRPQHSIESPEAAFSTPVQNGGNLFVQAATQGGAFDAPGGHQQRNPPPMPGSAGPPGGPNARNHTPMPTSGPGAVNGGGSANPANIERRGPVEFNHAISYVNKIKNRFQDKPEIYKQFLEILQTYQREQKPIQDVYAQVTTLFNSAPDLLEDFKQFLPESAGQTRAPPGRPDEGAAAASSHTPQPGMRDGQKMPPLGSFPPPVSASKDNKKRPRTDKHTPTPGTLLTEPPVSSRLPPQNLNGSKRPKLNHGRGGGDGASIEPTLTPVMPEPYPPRSPATSNQEEIAFFERVKKFLSNRSSMNEFLKLCNLFSQNIIDKNTLFHKGALFIGASPELMAFWKAFVGVDSQDVIIDNRPAPPVEKVSLSNCRGYGPSYRLLPKRERLKPCSGRDELCNSVLNDEWASHPTWASEDSGFVAHRKNQFEEGLHRIEEERHDYDFNIEANLKCIQLLEPIAQQMLAMSPAEREAFHMPSALAGQSTSIFKRICKKIYGERGIDVVNDMYTHPFDVIPVLLARMKQKDEEWRFSQREWEKVWHAQTHNMHLKSLDHMGILVKSTDKRNLTAKHLVDVIKTKHEEQRRERILKGKAPRHQFVWDFKDKDVVLDLLRLMMLYSMHNGQHSGQEKERILDFFETFIPAFFDLSEDVVQERVPKMQPESGEEEIEDQTPAELTNGRSRRNGKKGDLLRGVLDPGRNGSKPRNQKEDSAASGSKETTPEVGSANEEEMVDANDDSAVPEVSNERWMPCIPKPVIVRENGNVFLDTDDGLKADGFFVRPWYNFFCNQTMFVFFSIFQTLYSRLLDIKDSTEAVAVEIDRLNKPKPARDLGFTENHMTFFDLSDEPAKFWSKTLELIEDYITGEIDENRYQDVMRHYYLKNGWKLYTIQDLLKTLCRLALTCKSLDAKEKTPDLIQQYILNREKEETSYQIEISARKFAEKCVKDGDLFAICWFPQKSEAAIRWLQRDETTFYMDEMQLRERWQYYISSLVRIEPTEGVPRSKLQKAVLSRNLPSRDVDSDEDTIPKPISYKESLAVSVCIKSSKMIWAPCTSEYFIYNHGPKTKEQRQQREKFTKALSNFRELKLLEKMVHNPVWAKDMSPEEVQEQNKNFRKWMDEGIPPVVSNEDVDMD</sequence>
<gene>
    <name evidence="10" type="ORF">Trco_002770</name>
</gene>
<evidence type="ECO:0000256" key="3">
    <source>
        <dbReference type="ARBA" id="ARBA00022737"/>
    </source>
</evidence>
<evidence type="ECO:0000313" key="10">
    <source>
        <dbReference type="EMBL" id="KAH6609424.1"/>
    </source>
</evidence>
<dbReference type="InterPro" id="IPR013194">
    <property type="entry name" value="HDAC_interact_dom"/>
</dbReference>
<feature type="compositionally biased region" description="Polar residues" evidence="8">
    <location>
        <begin position="131"/>
        <end position="141"/>
    </location>
</feature>
<feature type="compositionally biased region" description="Low complexity" evidence="8">
    <location>
        <begin position="543"/>
        <end position="553"/>
    </location>
</feature>
<dbReference type="PANTHER" id="PTHR12346">
    <property type="entry name" value="SIN3B-RELATED"/>
    <property type="match status" value="1"/>
</dbReference>
<evidence type="ECO:0000313" key="11">
    <source>
        <dbReference type="Proteomes" id="UP000827724"/>
    </source>
</evidence>
<feature type="domain" description="Histone deacetylase interacting" evidence="9">
    <location>
        <begin position="690"/>
        <end position="791"/>
    </location>
</feature>
<keyword evidence="2" id="KW-0678">Repressor</keyword>
<feature type="region of interest" description="Disordered" evidence="8">
    <location>
        <begin position="87"/>
        <end position="180"/>
    </location>
</feature>
<evidence type="ECO:0000256" key="4">
    <source>
        <dbReference type="ARBA" id="ARBA00023015"/>
    </source>
</evidence>
<dbReference type="InterPro" id="IPR036600">
    <property type="entry name" value="PAH_sf"/>
</dbReference>
<protein>
    <submittedName>
        <fullName evidence="10">Histone deacetylase complex subunit</fullName>
    </submittedName>
</protein>
<dbReference type="FunFam" id="1.20.1160.11:FF:000001">
    <property type="entry name" value="Paired amphipathic helix protein Sin3"/>
    <property type="match status" value="1"/>
</dbReference>
<keyword evidence="6 7" id="KW-0539">Nucleus</keyword>
<dbReference type="InterPro" id="IPR039774">
    <property type="entry name" value="Sin3-like"/>
</dbReference>
<feature type="compositionally biased region" description="Acidic residues" evidence="8">
    <location>
        <begin position="981"/>
        <end position="990"/>
    </location>
</feature>
<evidence type="ECO:0000256" key="6">
    <source>
        <dbReference type="ARBA" id="ARBA00023242"/>
    </source>
</evidence>
<dbReference type="EMBL" id="JAIWOZ010000002">
    <property type="protein sequence ID" value="KAH6609424.1"/>
    <property type="molecule type" value="Genomic_DNA"/>
</dbReference>
<comment type="caution">
    <text evidence="10">The sequence shown here is derived from an EMBL/GenBank/DDBJ whole genome shotgun (WGS) entry which is preliminary data.</text>
</comment>
<evidence type="ECO:0000256" key="8">
    <source>
        <dbReference type="SAM" id="MobiDB-lite"/>
    </source>
</evidence>
<feature type="compositionally biased region" description="Basic and acidic residues" evidence="8">
    <location>
        <begin position="15"/>
        <end position="53"/>
    </location>
</feature>
<evidence type="ECO:0000256" key="1">
    <source>
        <dbReference type="ARBA" id="ARBA00004123"/>
    </source>
</evidence>
<dbReference type="OrthoDB" id="10265969at2759"/>
<feature type="compositionally biased region" description="Acidic residues" evidence="8">
    <location>
        <begin position="1045"/>
        <end position="1054"/>
    </location>
</feature>
<dbReference type="PANTHER" id="PTHR12346:SF0">
    <property type="entry name" value="SIN3A, ISOFORM G"/>
    <property type="match status" value="1"/>
</dbReference>
<keyword evidence="11" id="KW-1185">Reference proteome</keyword>
<dbReference type="Pfam" id="PF02671">
    <property type="entry name" value="PAH"/>
    <property type="match status" value="3"/>
</dbReference>
<dbReference type="PROSITE" id="PS51477">
    <property type="entry name" value="PAH"/>
    <property type="match status" value="2"/>
</dbReference>
<accession>A0A9P8TY50</accession>